<proteinExistence type="predicted"/>
<evidence type="ECO:0000256" key="1">
    <source>
        <dbReference type="SAM" id="MobiDB-lite"/>
    </source>
</evidence>
<name>A0AAV4WPS2_9ARAC</name>
<dbReference type="AlphaFoldDB" id="A0AAV4WPS2"/>
<organism evidence="2 3">
    <name type="scientific">Caerostris darwini</name>
    <dbReference type="NCBI Taxonomy" id="1538125"/>
    <lineage>
        <taxon>Eukaryota</taxon>
        <taxon>Metazoa</taxon>
        <taxon>Ecdysozoa</taxon>
        <taxon>Arthropoda</taxon>
        <taxon>Chelicerata</taxon>
        <taxon>Arachnida</taxon>
        <taxon>Araneae</taxon>
        <taxon>Araneomorphae</taxon>
        <taxon>Entelegynae</taxon>
        <taxon>Araneoidea</taxon>
        <taxon>Araneidae</taxon>
        <taxon>Caerostris</taxon>
    </lineage>
</organism>
<feature type="compositionally biased region" description="Basic and acidic residues" evidence="1">
    <location>
        <begin position="11"/>
        <end position="20"/>
    </location>
</feature>
<feature type="region of interest" description="Disordered" evidence="1">
    <location>
        <begin position="1"/>
        <end position="73"/>
    </location>
</feature>
<protein>
    <submittedName>
        <fullName evidence="2">Uncharacterized protein</fullName>
    </submittedName>
</protein>
<accession>A0AAV4WPS2</accession>
<dbReference type="Proteomes" id="UP001054837">
    <property type="component" value="Unassembled WGS sequence"/>
</dbReference>
<evidence type="ECO:0000313" key="2">
    <source>
        <dbReference type="EMBL" id="GIY83834.1"/>
    </source>
</evidence>
<feature type="compositionally biased region" description="Basic residues" evidence="1">
    <location>
        <begin position="30"/>
        <end position="44"/>
    </location>
</feature>
<sequence>MDTGVRHSRGRSLDGLDHSLDPAVSPLSGYHHRSRQSGQCHHHHDLLVLEEGVPLQQADQASEGSRSEGPSPAHVLQPLHLRIIPEDILDIGPCSLWFVDF</sequence>
<gene>
    <name evidence="2" type="ORF">CDAR_576871</name>
</gene>
<dbReference type="EMBL" id="BPLQ01014865">
    <property type="protein sequence ID" value="GIY83834.1"/>
    <property type="molecule type" value="Genomic_DNA"/>
</dbReference>
<comment type="caution">
    <text evidence="2">The sequence shown here is derived from an EMBL/GenBank/DDBJ whole genome shotgun (WGS) entry which is preliminary data.</text>
</comment>
<keyword evidence="3" id="KW-1185">Reference proteome</keyword>
<feature type="compositionally biased region" description="Basic residues" evidence="1">
    <location>
        <begin position="1"/>
        <end position="10"/>
    </location>
</feature>
<evidence type="ECO:0000313" key="3">
    <source>
        <dbReference type="Proteomes" id="UP001054837"/>
    </source>
</evidence>
<reference evidence="2 3" key="1">
    <citation type="submission" date="2021-06" db="EMBL/GenBank/DDBJ databases">
        <title>Caerostris darwini draft genome.</title>
        <authorList>
            <person name="Kono N."/>
            <person name="Arakawa K."/>
        </authorList>
    </citation>
    <scope>NUCLEOTIDE SEQUENCE [LARGE SCALE GENOMIC DNA]</scope>
</reference>